<sequence length="478" mass="54990">MNTDELEWALMKAERRVLEIQTKLHRWAVEDPHRRFDDLMNLVADPAFLLIAWDRVRSNKGAKTAGVDGHTASSIALRPGVEAFLDELRTSLKDRSFRPLPSRERLIPKPGTAKRRRLGVSSIRDRMVQASLKLVLEPIFEADFLPCSYGFRPKHRVHDAVSEVRHFTSHSYEWIVEGDIRACFDEISHPELLDRVRGRIGDRRVLALVKAFLKAGILTEEGALEDTDTGTPQGSILSPLLSNVALAVLDEHFAQAPGGPASKSWERAKRRRHGLPNHRLVRFADDWALMVAGTRGDAEALREEAAQVLARIGLHLSEEKTLITHIDEGMDFLGWRIQRHRKRGTDRKYVYTYPSRKALRAVMAKVKTICRQVDTNHPLDILLLRINPVLRGWTAFFRPGVSSVTFQFLDAYVWRRVIGWIRRKHRRISRKELRRRYCDGGWWPRGQERELFHTGVVRTTRYRYRGSVIPSPWPLAAA</sequence>
<dbReference type="EMBL" id="CP026652">
    <property type="protein sequence ID" value="AVH60827.1"/>
    <property type="molecule type" value="Genomic_DNA"/>
</dbReference>
<protein>
    <submittedName>
        <fullName evidence="2">Group II intron reverse transcriptase/maturase</fullName>
    </submittedName>
</protein>
<dbReference type="InterPro" id="IPR043502">
    <property type="entry name" value="DNA/RNA_pol_sf"/>
</dbReference>
<dbReference type="InterPro" id="IPR030931">
    <property type="entry name" value="Group_II_RT_mat"/>
</dbReference>
<organism evidence="2 4">
    <name type="scientific">Streptomyces dengpaensis</name>
    <dbReference type="NCBI Taxonomy" id="2049881"/>
    <lineage>
        <taxon>Bacteria</taxon>
        <taxon>Bacillati</taxon>
        <taxon>Actinomycetota</taxon>
        <taxon>Actinomycetes</taxon>
        <taxon>Kitasatosporales</taxon>
        <taxon>Streptomycetaceae</taxon>
        <taxon>Streptomyces</taxon>
    </lineage>
</organism>
<reference evidence="2 4" key="1">
    <citation type="submission" date="2018-02" db="EMBL/GenBank/DDBJ databases">
        <title>Complete genome sequence of Streptomyces dengpaensis, the producer of angucyclines.</title>
        <authorList>
            <person name="Yumei L."/>
        </authorList>
    </citation>
    <scope>NUCLEOTIDE SEQUENCE [LARGE SCALE GENOMIC DNA]</scope>
    <source>
        <strain evidence="2 4">XZHG99</strain>
    </source>
</reference>
<dbReference type="InterPro" id="IPR000477">
    <property type="entry name" value="RT_dom"/>
</dbReference>
<dbReference type="PROSITE" id="PS50878">
    <property type="entry name" value="RT_POL"/>
    <property type="match status" value="1"/>
</dbReference>
<evidence type="ECO:0000313" key="3">
    <source>
        <dbReference type="EMBL" id="AVH60827.1"/>
    </source>
</evidence>
<dbReference type="SUPFAM" id="SSF56672">
    <property type="entry name" value="DNA/RNA polymerases"/>
    <property type="match status" value="1"/>
</dbReference>
<keyword evidence="2" id="KW-0808">Transferase</keyword>
<dbReference type="Proteomes" id="UP000238413">
    <property type="component" value="Chromosome"/>
</dbReference>
<keyword evidence="4" id="KW-1185">Reference proteome</keyword>
<feature type="domain" description="Reverse transcriptase" evidence="1">
    <location>
        <begin position="88"/>
        <end position="337"/>
    </location>
</feature>
<name>A0ABM6SJC1_9ACTN</name>
<accession>A0ABM6SJC1</accession>
<gene>
    <name evidence="2" type="primary">ltrA</name>
    <name evidence="2" type="ORF">C4B68_00630</name>
    <name evidence="3" type="ORF">C4B68_39495</name>
</gene>
<dbReference type="GO" id="GO:0003964">
    <property type="term" value="F:RNA-directed DNA polymerase activity"/>
    <property type="evidence" value="ECO:0007669"/>
    <property type="project" value="UniProtKB-KW"/>
</dbReference>
<dbReference type="PANTHER" id="PTHR34047:SF8">
    <property type="entry name" value="PROTEIN YKFC"/>
    <property type="match status" value="1"/>
</dbReference>
<dbReference type="InterPro" id="IPR051083">
    <property type="entry name" value="GrpII_Intron_Splice-Mob/Def"/>
</dbReference>
<dbReference type="RefSeq" id="WP_099505979.1">
    <property type="nucleotide sequence ID" value="NZ_CP026652.1"/>
</dbReference>
<keyword evidence="2" id="KW-0548">Nucleotidyltransferase</keyword>
<dbReference type="InterPro" id="IPR013597">
    <property type="entry name" value="Mat_intron_G2"/>
</dbReference>
<evidence type="ECO:0000259" key="1">
    <source>
        <dbReference type="PROSITE" id="PS50878"/>
    </source>
</evidence>
<dbReference type="Pfam" id="PF00078">
    <property type="entry name" value="RVT_1"/>
    <property type="match status" value="1"/>
</dbReference>
<keyword evidence="2" id="KW-0695">RNA-directed DNA polymerase</keyword>
<dbReference type="EMBL" id="CP026652">
    <property type="protein sequence ID" value="AVH54589.1"/>
    <property type="molecule type" value="Genomic_DNA"/>
</dbReference>
<proteinExistence type="predicted"/>
<dbReference type="Pfam" id="PF08388">
    <property type="entry name" value="GIIM"/>
    <property type="match status" value="1"/>
</dbReference>
<evidence type="ECO:0000313" key="4">
    <source>
        <dbReference type="Proteomes" id="UP000238413"/>
    </source>
</evidence>
<evidence type="ECO:0000313" key="2">
    <source>
        <dbReference type="EMBL" id="AVH54589.1"/>
    </source>
</evidence>
<dbReference type="NCBIfam" id="TIGR04416">
    <property type="entry name" value="group_II_RT_mat"/>
    <property type="match status" value="1"/>
</dbReference>
<dbReference type="CDD" id="cd01651">
    <property type="entry name" value="RT_G2_intron"/>
    <property type="match status" value="1"/>
</dbReference>
<dbReference type="PANTHER" id="PTHR34047">
    <property type="entry name" value="NUCLEAR INTRON MATURASE 1, MITOCHONDRIAL-RELATED"/>
    <property type="match status" value="1"/>
</dbReference>